<keyword evidence="7" id="KW-1185">Reference proteome</keyword>
<protein>
    <recommendedName>
        <fullName evidence="2">N-acetylmuramoyl-L-alanine amidase</fullName>
        <ecNumber evidence="2">3.5.1.28</ecNumber>
    </recommendedName>
</protein>
<dbReference type="SUPFAM" id="SSF53955">
    <property type="entry name" value="Lysozyme-like"/>
    <property type="match status" value="1"/>
</dbReference>
<dbReference type="InterPro" id="IPR051206">
    <property type="entry name" value="NAMLAA_amidase_2"/>
</dbReference>
<evidence type="ECO:0000256" key="1">
    <source>
        <dbReference type="ARBA" id="ARBA00001561"/>
    </source>
</evidence>
<comment type="caution">
    <text evidence="6">The sequence shown here is derived from an EMBL/GenBank/DDBJ whole genome shotgun (WGS) entry which is preliminary data.</text>
</comment>
<evidence type="ECO:0000256" key="4">
    <source>
        <dbReference type="ARBA" id="ARBA00023316"/>
    </source>
</evidence>
<comment type="catalytic activity">
    <reaction evidence="1">
        <text>Hydrolyzes the link between N-acetylmuramoyl residues and L-amino acid residues in certain cell-wall glycopeptides.</text>
        <dbReference type="EC" id="3.5.1.28"/>
    </reaction>
</comment>
<dbReference type="SUPFAM" id="SSF55846">
    <property type="entry name" value="N-acetylmuramoyl-L-alanine amidase-like"/>
    <property type="match status" value="1"/>
</dbReference>
<dbReference type="RefSeq" id="WP_376845862.1">
    <property type="nucleotide sequence ID" value="NZ_JBHSFW010000003.1"/>
</dbReference>
<organism evidence="6 7">
    <name type="scientific">Camelliibacillus cellulosilyticus</name>
    <dbReference type="NCBI Taxonomy" id="2174486"/>
    <lineage>
        <taxon>Bacteria</taxon>
        <taxon>Bacillati</taxon>
        <taxon>Bacillota</taxon>
        <taxon>Bacilli</taxon>
        <taxon>Bacillales</taxon>
        <taxon>Sporolactobacillaceae</taxon>
        <taxon>Camelliibacillus</taxon>
    </lineage>
</organism>
<keyword evidence="3 6" id="KW-0378">Hydrolase</keyword>
<accession>A0ABV9GQ52</accession>
<keyword evidence="4" id="KW-0961">Cell wall biogenesis/degradation</keyword>
<dbReference type="EC" id="3.5.1.28" evidence="2"/>
<dbReference type="PANTHER" id="PTHR30417">
    <property type="entry name" value="N-ACETYLMURAMOYL-L-ALANINE AMIDASE AMID"/>
    <property type="match status" value="1"/>
</dbReference>
<evidence type="ECO:0000313" key="6">
    <source>
        <dbReference type="EMBL" id="MFC4618775.1"/>
    </source>
</evidence>
<name>A0ABV9GQ52_9BACL</name>
<dbReference type="Gene3D" id="3.40.80.10">
    <property type="entry name" value="Peptidoglycan recognition protein-like"/>
    <property type="match status" value="1"/>
</dbReference>
<proteinExistence type="predicted"/>
<feature type="domain" description="N-acetylmuramoyl-L-alanine amidase" evidence="5">
    <location>
        <begin position="267"/>
        <end position="405"/>
    </location>
</feature>
<sequence length="636" mass="70125">MKSKRRRQVGILFSMVMAFFLAIPSGFSVARPAMAGPERTNPGELQQAFISASKEFGVPLSVLMSVSYNESRWNQHNGEPSMSGGYGVMHLTHVDQVPDVQAKGDGAALTMRSVANDQSMHTLDTAAQLIGEQPKTLKQDPAQNIRGGAALLAKYERETFGKLSSDPADWYGAVAKYSGSKLEGMASDFADQVFTTIGQGATLETPSGQIVNLSAQSIKPNKNTTKALHLKENKKGNDVDCPNGLDCEWIPAAYQKFSNNDTDYGNYDLANRPKDDLDIKYIIIHDIEGTYQEGVNTFLGQSYVSAHYVVRETDGHIAEMVKPKDVAWQAGNWYVNTHSIGIEHGGTAVEGASWFSEPMYHASARLVKYLAHKYDIPLDRQHILGHDNVSGLSPSSQSGMHWDPATYWDWGHFFEILGAPFHNKGKKHSDVVTINPNFHKNKPPVSYNGEPLPKQSANFVYLYTEPRFDAPLVSDPAMHPDGSPGTTAINDWGDKAVTGQSFYKAGEKGDWTAIYYAGQKAWFYNPHGKNAVRSEGLLIKPRKGLAVIPVYGSPMPEASAYDGTGVPVQAIQPLQYTIPAGQIYVAAKPTKSDYYYAKLFNAPSTYKIIKGRDEYYQISFNHRIAFVKKSDVDVVK</sequence>
<dbReference type="Proteomes" id="UP001596022">
    <property type="component" value="Unassembled WGS sequence"/>
</dbReference>
<dbReference type="SMART" id="SM00644">
    <property type="entry name" value="Ami_2"/>
    <property type="match status" value="1"/>
</dbReference>
<evidence type="ECO:0000259" key="5">
    <source>
        <dbReference type="SMART" id="SM00644"/>
    </source>
</evidence>
<dbReference type="InterPro" id="IPR023346">
    <property type="entry name" value="Lysozyme-like_dom_sf"/>
</dbReference>
<dbReference type="InterPro" id="IPR002502">
    <property type="entry name" value="Amidase_domain"/>
</dbReference>
<evidence type="ECO:0000256" key="3">
    <source>
        <dbReference type="ARBA" id="ARBA00022801"/>
    </source>
</evidence>
<dbReference type="PANTHER" id="PTHR30417:SF1">
    <property type="entry name" value="N-ACETYLMURAMOYL-L-ALANINE AMIDASE AMID"/>
    <property type="match status" value="1"/>
</dbReference>
<gene>
    <name evidence="6" type="ORF">ACFO4N_08490</name>
</gene>
<dbReference type="Pfam" id="PF01510">
    <property type="entry name" value="Amidase_2"/>
    <property type="match status" value="1"/>
</dbReference>
<dbReference type="EMBL" id="JBHSFW010000003">
    <property type="protein sequence ID" value="MFC4618775.1"/>
    <property type="molecule type" value="Genomic_DNA"/>
</dbReference>
<evidence type="ECO:0000313" key="7">
    <source>
        <dbReference type="Proteomes" id="UP001596022"/>
    </source>
</evidence>
<dbReference type="CDD" id="cd06583">
    <property type="entry name" value="PGRP"/>
    <property type="match status" value="1"/>
</dbReference>
<evidence type="ECO:0000256" key="2">
    <source>
        <dbReference type="ARBA" id="ARBA00011901"/>
    </source>
</evidence>
<dbReference type="InterPro" id="IPR036505">
    <property type="entry name" value="Amidase/PGRP_sf"/>
</dbReference>
<reference evidence="7" key="1">
    <citation type="journal article" date="2019" name="Int. J. Syst. Evol. Microbiol.">
        <title>The Global Catalogue of Microorganisms (GCM) 10K type strain sequencing project: providing services to taxonomists for standard genome sequencing and annotation.</title>
        <authorList>
            <consortium name="The Broad Institute Genomics Platform"/>
            <consortium name="The Broad Institute Genome Sequencing Center for Infectious Disease"/>
            <person name="Wu L."/>
            <person name="Ma J."/>
        </authorList>
    </citation>
    <scope>NUCLEOTIDE SEQUENCE [LARGE SCALE GENOMIC DNA]</scope>
    <source>
        <strain evidence="7">CGMCC 1.16306</strain>
    </source>
</reference>
<dbReference type="GO" id="GO:0008745">
    <property type="term" value="F:N-acetylmuramoyl-L-alanine amidase activity"/>
    <property type="evidence" value="ECO:0007669"/>
    <property type="project" value="UniProtKB-EC"/>
</dbReference>
<dbReference type="Gene3D" id="1.10.530.10">
    <property type="match status" value="1"/>
</dbReference>